<dbReference type="Proteomes" id="UP000509478">
    <property type="component" value="Chromosome"/>
</dbReference>
<evidence type="ECO:0000313" key="3">
    <source>
        <dbReference type="Proteomes" id="UP000509478"/>
    </source>
</evidence>
<dbReference type="GeneID" id="56067413"/>
<proteinExistence type="predicted"/>
<dbReference type="RefSeq" id="WP_179372586.1">
    <property type="nucleotide sequence ID" value="NZ_CP026995.1"/>
</dbReference>
<dbReference type="OrthoDB" id="3301at2157"/>
<reference evidence="2 3" key="1">
    <citation type="submission" date="2018-02" db="EMBL/GenBank/DDBJ databases">
        <title>Complete genome of Nitrosopumilus ureaphilus PS0.</title>
        <authorList>
            <person name="Qin W."/>
            <person name="Zheng Y."/>
            <person name="Stahl D.A."/>
        </authorList>
    </citation>
    <scope>NUCLEOTIDE SEQUENCE [LARGE SCALE GENOMIC DNA]</scope>
    <source>
        <strain evidence="2 3">PS0</strain>
    </source>
</reference>
<protein>
    <submittedName>
        <fullName evidence="2">Uncharacterized protein</fullName>
    </submittedName>
</protein>
<dbReference type="AlphaFoldDB" id="A0A7D5RG87"/>
<evidence type="ECO:0000313" key="2">
    <source>
        <dbReference type="EMBL" id="QLH06505.1"/>
    </source>
</evidence>
<evidence type="ECO:0000256" key="1">
    <source>
        <dbReference type="SAM" id="Phobius"/>
    </source>
</evidence>
<keyword evidence="1" id="KW-1133">Transmembrane helix</keyword>
<keyword evidence="1" id="KW-0812">Transmembrane</keyword>
<dbReference type="KEGG" id="nue:C5F50_05030"/>
<accession>A0A7D5RG87</accession>
<dbReference type="EMBL" id="CP026995">
    <property type="protein sequence ID" value="QLH06505.1"/>
    <property type="molecule type" value="Genomic_DNA"/>
</dbReference>
<keyword evidence="3" id="KW-1185">Reference proteome</keyword>
<sequence length="164" mass="18937">MKSRLLLVLFAFTILFPTSNVFAPPNANPDWPSAPYYPGPASIDFYKEGWAEYYDYKGAEWMETKKQEMFTAIEDGTLGEWSGEPTMAHSNVRTYYFYQGEIPNYEGKFIDQVIQEKFFSDMEHNLKNNQFPLGDGVTINFTFLLTVIAGIVIGIVFVIRRKRK</sequence>
<keyword evidence="1" id="KW-0472">Membrane</keyword>
<name>A0A7D5RG87_9ARCH</name>
<gene>
    <name evidence="2" type="ORF">C5F50_05030</name>
</gene>
<organism evidence="2 3">
    <name type="scientific">Nitrosopumilus ureiphilus</name>
    <dbReference type="NCBI Taxonomy" id="1470067"/>
    <lineage>
        <taxon>Archaea</taxon>
        <taxon>Nitrososphaerota</taxon>
        <taxon>Nitrososphaeria</taxon>
        <taxon>Nitrosopumilales</taxon>
        <taxon>Nitrosopumilaceae</taxon>
        <taxon>Nitrosopumilus</taxon>
    </lineage>
</organism>
<feature type="transmembrane region" description="Helical" evidence="1">
    <location>
        <begin position="137"/>
        <end position="159"/>
    </location>
</feature>